<keyword evidence="8" id="KW-0808">Transferase</keyword>
<dbReference type="SUPFAM" id="SSF53383">
    <property type="entry name" value="PLP-dependent transferases"/>
    <property type="match status" value="1"/>
</dbReference>
<proteinExistence type="inferred from homology"/>
<evidence type="ECO:0000256" key="5">
    <source>
        <dbReference type="ARBA" id="ARBA00022490"/>
    </source>
</evidence>
<dbReference type="InterPro" id="IPR006272">
    <property type="entry name" value="Pser_aminoTfrase_mycobac"/>
</dbReference>
<evidence type="ECO:0000313" key="18">
    <source>
        <dbReference type="EMBL" id="CAB5032771.1"/>
    </source>
</evidence>
<reference evidence="14" key="1">
    <citation type="submission" date="2020-05" db="EMBL/GenBank/DDBJ databases">
        <authorList>
            <person name="Chiriac C."/>
            <person name="Salcher M."/>
            <person name="Ghai R."/>
            <person name="Kavagutti S V."/>
        </authorList>
    </citation>
    <scope>NUCLEOTIDE SEQUENCE</scope>
</reference>
<dbReference type="EC" id="2.6.1.52" evidence="4"/>
<evidence type="ECO:0000256" key="1">
    <source>
        <dbReference type="ARBA" id="ARBA00001933"/>
    </source>
</evidence>
<dbReference type="Gene3D" id="3.90.1150.10">
    <property type="entry name" value="Aspartate Aminotransferase, domain 1"/>
    <property type="match status" value="1"/>
</dbReference>
<gene>
    <name evidence="13" type="ORF">UFOPK1811_00629</name>
    <name evidence="14" type="ORF">UFOPK2360_00007</name>
    <name evidence="15" type="ORF">UFOPK2659_00008</name>
    <name evidence="16" type="ORF">UFOPK2922_00007</name>
    <name evidence="17" type="ORF">UFOPK3306_00194</name>
    <name evidence="18" type="ORF">UFOPK4209_00008</name>
</gene>
<evidence type="ECO:0000256" key="6">
    <source>
        <dbReference type="ARBA" id="ARBA00022576"/>
    </source>
</evidence>
<protein>
    <recommendedName>
        <fullName evidence="4">phosphoserine transaminase</fullName>
        <ecNumber evidence="4">2.6.1.52</ecNumber>
    </recommendedName>
</protein>
<keyword evidence="6" id="KW-0032">Aminotransferase</keyword>
<evidence type="ECO:0000313" key="16">
    <source>
        <dbReference type="EMBL" id="CAB4766006.1"/>
    </source>
</evidence>
<evidence type="ECO:0000256" key="2">
    <source>
        <dbReference type="ARBA" id="ARBA00005099"/>
    </source>
</evidence>
<dbReference type="UniPathway" id="UPA00135">
    <property type="reaction ID" value="UER00197"/>
</dbReference>
<dbReference type="HAMAP" id="MF_00160">
    <property type="entry name" value="SerC_aminotrans_5"/>
    <property type="match status" value="1"/>
</dbReference>
<dbReference type="InterPro" id="IPR015422">
    <property type="entry name" value="PyrdxlP-dep_Trfase_small"/>
</dbReference>
<sequence length="372" mass="39296">MANEIIIPSNLKPKDGRFGCGPSKIRPEALAALAASGSSILGTSHRQPAVKNVVGRVRNGLKDLFNLPDGYEVVLGNGGSTAFWDVATFCLIKEKSQHLVFGEFSSKFASGVKSAPFLGEPTVISSDPGSHPEAVVEAGVDAYALTHNETSTGVAMNIKRPAGAEGLVLVDATSAAGGLTVKASEFDAYYFAPQKSFASDGGLWLSIMSPAALARVEEIAATKRWTPAILDLGIAIENSKLDQTYNTPAVATLILLAEQIEWMNSNGGLEFSTGRSAKSAETLYGWAEKTSYTTPFVVDPAMRSKVVGTINFDDSIDANAVAKTLRANGIVDTESYRKLGKNQLRIGMFPAIDPADVAALTDSIDFVVKAMA</sequence>
<keyword evidence="7" id="KW-0028">Amino-acid biosynthesis</keyword>
<dbReference type="EMBL" id="CAFBLI010000008">
    <property type="protein sequence ID" value="CAB4856774.1"/>
    <property type="molecule type" value="Genomic_DNA"/>
</dbReference>
<comment type="similarity">
    <text evidence="3">Belongs to the class-V pyridoxal-phosphate-dependent aminotransferase family. SerC subfamily.</text>
</comment>
<evidence type="ECO:0000313" key="17">
    <source>
        <dbReference type="EMBL" id="CAB4856774.1"/>
    </source>
</evidence>
<dbReference type="InterPro" id="IPR015421">
    <property type="entry name" value="PyrdxlP-dep_Trfase_major"/>
</dbReference>
<dbReference type="InterPro" id="IPR015424">
    <property type="entry name" value="PyrdxlP-dep_Trfase"/>
</dbReference>
<evidence type="ECO:0000313" key="13">
    <source>
        <dbReference type="EMBL" id="CAB4598538.1"/>
    </source>
</evidence>
<evidence type="ECO:0000313" key="15">
    <source>
        <dbReference type="EMBL" id="CAB4709562.1"/>
    </source>
</evidence>
<dbReference type="InterPro" id="IPR000192">
    <property type="entry name" value="Aminotrans_V_dom"/>
</dbReference>
<keyword evidence="5" id="KW-0963">Cytoplasm</keyword>
<dbReference type="GO" id="GO:0005777">
    <property type="term" value="C:peroxisome"/>
    <property type="evidence" value="ECO:0007669"/>
    <property type="project" value="TreeGrafter"/>
</dbReference>
<dbReference type="GO" id="GO:0006564">
    <property type="term" value="P:L-serine biosynthetic process"/>
    <property type="evidence" value="ECO:0007669"/>
    <property type="project" value="UniProtKB-KW"/>
</dbReference>
<evidence type="ECO:0000256" key="11">
    <source>
        <dbReference type="ARBA" id="ARBA00023299"/>
    </source>
</evidence>
<evidence type="ECO:0000256" key="9">
    <source>
        <dbReference type="ARBA" id="ARBA00022898"/>
    </source>
</evidence>
<dbReference type="GO" id="GO:0004648">
    <property type="term" value="F:O-phospho-L-serine:2-oxoglutarate aminotransferase activity"/>
    <property type="evidence" value="ECO:0007669"/>
    <property type="project" value="UniProtKB-EC"/>
</dbReference>
<evidence type="ECO:0000256" key="3">
    <source>
        <dbReference type="ARBA" id="ARBA00006904"/>
    </source>
</evidence>
<dbReference type="InterPro" id="IPR022278">
    <property type="entry name" value="Pser_aminoTfrase"/>
</dbReference>
<evidence type="ECO:0000256" key="4">
    <source>
        <dbReference type="ARBA" id="ARBA00013030"/>
    </source>
</evidence>
<dbReference type="EMBL" id="CAEZYJ010000001">
    <property type="protein sequence ID" value="CAB4709562.1"/>
    <property type="molecule type" value="Genomic_DNA"/>
</dbReference>
<name>A0A6J6MHF9_9ZZZZ</name>
<dbReference type="EMBL" id="CAEZXH010000001">
    <property type="protein sequence ID" value="CAB4673621.1"/>
    <property type="molecule type" value="Genomic_DNA"/>
</dbReference>
<evidence type="ECO:0000256" key="8">
    <source>
        <dbReference type="ARBA" id="ARBA00022679"/>
    </source>
</evidence>
<evidence type="ECO:0000256" key="10">
    <source>
        <dbReference type="ARBA" id="ARBA00023096"/>
    </source>
</evidence>
<evidence type="ECO:0000313" key="14">
    <source>
        <dbReference type="EMBL" id="CAB4673621.1"/>
    </source>
</evidence>
<accession>A0A6J6MHF9</accession>
<keyword evidence="10" id="KW-0664">Pyridoxine biosynthesis</keyword>
<evidence type="ECO:0000259" key="12">
    <source>
        <dbReference type="Pfam" id="PF00266"/>
    </source>
</evidence>
<dbReference type="PANTHER" id="PTHR21152">
    <property type="entry name" value="AMINOTRANSFERASE CLASS V"/>
    <property type="match status" value="1"/>
</dbReference>
<dbReference type="NCBIfam" id="TIGR01366">
    <property type="entry name" value="serC_3"/>
    <property type="match status" value="1"/>
</dbReference>
<comment type="cofactor">
    <cofactor evidence="1">
        <name>pyridoxal 5'-phosphate</name>
        <dbReference type="ChEBI" id="CHEBI:597326"/>
    </cofactor>
</comment>
<dbReference type="GO" id="GO:0008615">
    <property type="term" value="P:pyridoxine biosynthetic process"/>
    <property type="evidence" value="ECO:0007669"/>
    <property type="project" value="UniProtKB-KW"/>
</dbReference>
<evidence type="ECO:0000256" key="7">
    <source>
        <dbReference type="ARBA" id="ARBA00022605"/>
    </source>
</evidence>
<dbReference type="GO" id="GO:0008453">
    <property type="term" value="F:alanine-glyoxylate transaminase activity"/>
    <property type="evidence" value="ECO:0007669"/>
    <property type="project" value="TreeGrafter"/>
</dbReference>
<dbReference type="PANTHER" id="PTHR21152:SF40">
    <property type="entry name" value="ALANINE--GLYOXYLATE AMINOTRANSFERASE"/>
    <property type="match status" value="1"/>
</dbReference>
<dbReference type="AlphaFoldDB" id="A0A6J6MHF9"/>
<dbReference type="Pfam" id="PF00266">
    <property type="entry name" value="Aminotran_5"/>
    <property type="match status" value="1"/>
</dbReference>
<feature type="domain" description="Aminotransferase class V" evidence="12">
    <location>
        <begin position="42"/>
        <end position="330"/>
    </location>
</feature>
<keyword evidence="11" id="KW-0718">Serine biosynthesis</keyword>
<keyword evidence="9" id="KW-0663">Pyridoxal phosphate</keyword>
<comment type="pathway">
    <text evidence="2">Amino-acid biosynthesis; L-serine biosynthesis; L-serine from 3-phospho-D-glycerate: step 2/3.</text>
</comment>
<dbReference type="EMBL" id="CAEZUJ010000018">
    <property type="protein sequence ID" value="CAB4598538.1"/>
    <property type="molecule type" value="Genomic_DNA"/>
</dbReference>
<dbReference type="Gene3D" id="3.40.640.10">
    <property type="entry name" value="Type I PLP-dependent aspartate aminotransferase-like (Major domain)"/>
    <property type="match status" value="1"/>
</dbReference>
<dbReference type="EMBL" id="CAFBPY010000001">
    <property type="protein sequence ID" value="CAB5032771.1"/>
    <property type="molecule type" value="Genomic_DNA"/>
</dbReference>
<dbReference type="GO" id="GO:0004760">
    <property type="term" value="F:L-serine-pyruvate transaminase activity"/>
    <property type="evidence" value="ECO:0007669"/>
    <property type="project" value="TreeGrafter"/>
</dbReference>
<organism evidence="14">
    <name type="scientific">freshwater metagenome</name>
    <dbReference type="NCBI Taxonomy" id="449393"/>
    <lineage>
        <taxon>unclassified sequences</taxon>
        <taxon>metagenomes</taxon>
        <taxon>ecological metagenomes</taxon>
    </lineage>
</organism>
<dbReference type="EMBL" id="CAEZZS010000001">
    <property type="protein sequence ID" value="CAB4766006.1"/>
    <property type="molecule type" value="Genomic_DNA"/>
</dbReference>
<dbReference type="GO" id="GO:0019265">
    <property type="term" value="P:glycine biosynthetic process, by transamination of glyoxylate"/>
    <property type="evidence" value="ECO:0007669"/>
    <property type="project" value="TreeGrafter"/>
</dbReference>
<dbReference type="PIRSF" id="PIRSF000525">
    <property type="entry name" value="SerC"/>
    <property type="match status" value="1"/>
</dbReference>